<comment type="catalytic activity">
    <reaction evidence="13">
        <text>N(6)-carboxybiotinyl-L-lysyl-[protein] + acetyl-CoA = N(6)-biotinyl-L-lysyl-[protein] + malonyl-CoA</text>
        <dbReference type="Rhea" id="RHEA:54728"/>
        <dbReference type="Rhea" id="RHEA-COMP:10505"/>
        <dbReference type="Rhea" id="RHEA-COMP:10506"/>
        <dbReference type="ChEBI" id="CHEBI:57288"/>
        <dbReference type="ChEBI" id="CHEBI:57384"/>
        <dbReference type="ChEBI" id="CHEBI:83144"/>
        <dbReference type="ChEBI" id="CHEBI:83145"/>
        <dbReference type="EC" id="2.1.3.15"/>
    </reaction>
</comment>
<feature type="domain" description="CoA carboxyltransferase N-terminal" evidence="14">
    <location>
        <begin position="27"/>
        <end position="290"/>
    </location>
</feature>
<keyword evidence="15" id="KW-0436">Ligase</keyword>
<keyword evidence="10 13" id="KW-0443">Lipid metabolism</keyword>
<dbReference type="PROSITE" id="PS50980">
    <property type="entry name" value="COA_CT_NTER"/>
    <property type="match status" value="1"/>
</dbReference>
<dbReference type="InterPro" id="IPR000438">
    <property type="entry name" value="Acetyl_CoA_COase_Trfase_b_su"/>
</dbReference>
<dbReference type="NCBIfam" id="TIGR00515">
    <property type="entry name" value="accD"/>
    <property type="match status" value="1"/>
</dbReference>
<evidence type="ECO:0000259" key="14">
    <source>
        <dbReference type="PROSITE" id="PS50980"/>
    </source>
</evidence>
<dbReference type="Proteomes" id="UP000023268">
    <property type="component" value="Unassembled WGS sequence"/>
</dbReference>
<dbReference type="GO" id="GO:0008270">
    <property type="term" value="F:zinc ion binding"/>
    <property type="evidence" value="ECO:0007669"/>
    <property type="project" value="UniProtKB-UniRule"/>
</dbReference>
<evidence type="ECO:0000256" key="10">
    <source>
        <dbReference type="ARBA" id="ARBA00023098"/>
    </source>
</evidence>
<evidence type="ECO:0000256" key="3">
    <source>
        <dbReference type="ARBA" id="ARBA00022679"/>
    </source>
</evidence>
<keyword evidence="4 13" id="KW-0479">Metal-binding</keyword>
<dbReference type="GO" id="GO:0006633">
    <property type="term" value="P:fatty acid biosynthetic process"/>
    <property type="evidence" value="ECO:0007669"/>
    <property type="project" value="UniProtKB-KW"/>
</dbReference>
<dbReference type="PANTHER" id="PTHR42995">
    <property type="entry name" value="ACETYL-COENZYME A CARBOXYLASE CARBOXYL TRANSFERASE SUBUNIT BETA, CHLOROPLASTIC"/>
    <property type="match status" value="1"/>
</dbReference>
<dbReference type="UniPathway" id="UPA00655">
    <property type="reaction ID" value="UER00711"/>
</dbReference>
<dbReference type="STRING" id="1458275.AZ34_06830"/>
<evidence type="ECO:0000256" key="12">
    <source>
        <dbReference type="ARBA" id="ARBA00025280"/>
    </source>
</evidence>
<dbReference type="eggNOG" id="COG0777">
    <property type="taxonomic scope" value="Bacteria"/>
</dbReference>
<dbReference type="SUPFAM" id="SSF52096">
    <property type="entry name" value="ClpP/crotonase"/>
    <property type="match status" value="1"/>
</dbReference>
<reference evidence="15 16" key="1">
    <citation type="submission" date="2014-02" db="EMBL/GenBank/DDBJ databases">
        <title>Draft Genome of Hylemonella gracilis isolated from the Niagara River.</title>
        <authorList>
            <person name="Pawlowski D.R."/>
            <person name="Koudelka G.B."/>
        </authorList>
    </citation>
    <scope>NUCLEOTIDE SEQUENCE [LARGE SCALE GENOMIC DNA]</scope>
    <source>
        <strain evidence="15 16">Niagara R</strain>
    </source>
</reference>
<dbReference type="HAMAP" id="MF_01395">
    <property type="entry name" value="AcetylCoA_CT_beta"/>
    <property type="match status" value="1"/>
</dbReference>
<keyword evidence="13" id="KW-0963">Cytoplasm</keyword>
<protein>
    <recommendedName>
        <fullName evidence="13">Acetyl-coenzyme A carboxylase carboxyl transferase subunit beta</fullName>
        <shortName evidence="13">ACCase subunit beta</shortName>
        <shortName evidence="13">Acetyl-CoA carboxylase carboxyltransferase subunit beta</shortName>
        <ecNumber evidence="13">2.1.3.15</ecNumber>
    </recommendedName>
</protein>
<evidence type="ECO:0000313" key="16">
    <source>
        <dbReference type="Proteomes" id="UP000023268"/>
    </source>
</evidence>
<dbReference type="InterPro" id="IPR041010">
    <property type="entry name" value="Znf-ACC"/>
</dbReference>
<feature type="binding site" evidence="13">
    <location>
        <position position="34"/>
    </location>
    <ligand>
        <name>Zn(2+)</name>
        <dbReference type="ChEBI" id="CHEBI:29105"/>
    </ligand>
</feature>
<keyword evidence="3 13" id="KW-0808">Transferase</keyword>
<keyword evidence="6 13" id="KW-0863">Zinc-finger</keyword>
<keyword evidence="5 13" id="KW-0547">Nucleotide-binding</keyword>
<dbReference type="InterPro" id="IPR034733">
    <property type="entry name" value="AcCoA_carboxyl_beta"/>
</dbReference>
<feature type="binding site" evidence="13">
    <location>
        <position position="50"/>
    </location>
    <ligand>
        <name>Zn(2+)</name>
        <dbReference type="ChEBI" id="CHEBI:29105"/>
    </ligand>
</feature>
<dbReference type="PRINTS" id="PR01070">
    <property type="entry name" value="ACCCTRFRASEB"/>
</dbReference>
<evidence type="ECO:0000256" key="9">
    <source>
        <dbReference type="ARBA" id="ARBA00022840"/>
    </source>
</evidence>
<comment type="cofactor">
    <cofactor evidence="13">
        <name>Zn(2+)</name>
        <dbReference type="ChEBI" id="CHEBI:29105"/>
    </cofactor>
    <text evidence="13">Binds 1 zinc ion per subunit.</text>
</comment>
<dbReference type="Pfam" id="PF01039">
    <property type="entry name" value="Carboxyl_trans"/>
    <property type="match status" value="1"/>
</dbReference>
<dbReference type="EMBL" id="JEMG01000001">
    <property type="protein sequence ID" value="EYC50810.1"/>
    <property type="molecule type" value="Genomic_DNA"/>
</dbReference>
<feature type="binding site" evidence="13">
    <location>
        <position position="53"/>
    </location>
    <ligand>
        <name>Zn(2+)</name>
        <dbReference type="ChEBI" id="CHEBI:29105"/>
    </ligand>
</feature>
<comment type="subcellular location">
    <subcellularLocation>
        <location evidence="1 13">Cytoplasm</location>
    </subcellularLocation>
</comment>
<comment type="subunit">
    <text evidence="13">Acetyl-CoA carboxylase is a heterohexamer composed of biotin carboxyl carrier protein (AccB), biotin carboxylase (AccC) and two subunits each of ACCase subunit alpha (AccA) and ACCase subunit beta (AccD).</text>
</comment>
<dbReference type="PANTHER" id="PTHR42995:SF5">
    <property type="entry name" value="ACETYL-COENZYME A CARBOXYLASE CARBOXYL TRANSFERASE SUBUNIT BETA, CHLOROPLASTIC"/>
    <property type="match status" value="1"/>
</dbReference>
<feature type="zinc finger region" description="C4-type" evidence="13">
    <location>
        <begin position="31"/>
        <end position="53"/>
    </location>
</feature>
<feature type="binding site" evidence="13">
    <location>
        <position position="31"/>
    </location>
    <ligand>
        <name>Zn(2+)</name>
        <dbReference type="ChEBI" id="CHEBI:29105"/>
    </ligand>
</feature>
<dbReference type="Gene3D" id="3.90.226.10">
    <property type="entry name" value="2-enoyl-CoA Hydratase, Chain A, domain 1"/>
    <property type="match status" value="1"/>
</dbReference>
<dbReference type="Pfam" id="PF17848">
    <property type="entry name" value="Zn_ribbon_ACC"/>
    <property type="match status" value="1"/>
</dbReference>
<keyword evidence="9 13" id="KW-0067">ATP-binding</keyword>
<evidence type="ECO:0000256" key="1">
    <source>
        <dbReference type="ARBA" id="ARBA00004496"/>
    </source>
</evidence>
<evidence type="ECO:0000256" key="11">
    <source>
        <dbReference type="ARBA" id="ARBA00023160"/>
    </source>
</evidence>
<name>A0A016XFW1_9BURK</name>
<dbReference type="GO" id="GO:0003989">
    <property type="term" value="F:acetyl-CoA carboxylase activity"/>
    <property type="evidence" value="ECO:0007669"/>
    <property type="project" value="InterPro"/>
</dbReference>
<dbReference type="GO" id="GO:0009329">
    <property type="term" value="C:acetate CoA-transferase complex"/>
    <property type="evidence" value="ECO:0007669"/>
    <property type="project" value="TreeGrafter"/>
</dbReference>
<comment type="function">
    <text evidence="12 13">Component of the acetyl coenzyme A carboxylase (ACC) complex. Biotin carboxylase (BC) catalyzes the carboxylation of biotin on its carrier protein (BCCP) and then the CO(2) group is transferred by the transcarboxylase to acetyl-CoA to form malonyl-CoA.</text>
</comment>
<evidence type="ECO:0000256" key="6">
    <source>
        <dbReference type="ARBA" id="ARBA00022771"/>
    </source>
</evidence>
<comment type="pathway">
    <text evidence="13">Lipid metabolism; malonyl-CoA biosynthesis; malonyl-CoA from acetyl-CoA: step 1/1.</text>
</comment>
<gene>
    <name evidence="13" type="primary">accD</name>
    <name evidence="15" type="ORF">AZ34_06830</name>
</gene>
<organism evidence="15 16">
    <name type="scientific">Hylemonella gracilis str. Niagara R</name>
    <dbReference type="NCBI Taxonomy" id="1458275"/>
    <lineage>
        <taxon>Bacteria</taxon>
        <taxon>Pseudomonadati</taxon>
        <taxon>Pseudomonadota</taxon>
        <taxon>Betaproteobacteria</taxon>
        <taxon>Burkholderiales</taxon>
        <taxon>Comamonadaceae</taxon>
        <taxon>Hylemonella</taxon>
    </lineage>
</organism>
<dbReference type="GO" id="GO:2001295">
    <property type="term" value="P:malonyl-CoA biosynthetic process"/>
    <property type="evidence" value="ECO:0007669"/>
    <property type="project" value="UniProtKB-UniRule"/>
</dbReference>
<dbReference type="GO" id="GO:0016743">
    <property type="term" value="F:carboxyl- or carbamoyltransferase activity"/>
    <property type="evidence" value="ECO:0007669"/>
    <property type="project" value="UniProtKB-UniRule"/>
</dbReference>
<comment type="similarity">
    <text evidence="13">Belongs to the AccD/PCCB family.</text>
</comment>
<sequence length="290" mass="31743">MSWLEKLLPPKIQPSDPAERRTVPEGLWIKCPSCESVLYKTDLEHNQNVCPTCGHHHRIDARTRLNLFLDNEGRYEIGQEVLPVDALKFKDSRKYPERLKEAMEATGETDALIVQGGAVHGIGVVAAAFEFGFMGGSMGSVVGERFVRGVETAIEQKVPFVCFTATGGARMQEGLLSLMQMAKTNAALTRLAKKKLPYISVLTDPTMGGVSAGFAFVGDIVVAEPKALIGFAGPRVIENTVRVKLPEGFQRAEFLQEKGAVDFICDRRELRKTVASALAMLLRQPADALI</sequence>
<keyword evidence="8 13" id="KW-0862">Zinc</keyword>
<evidence type="ECO:0000256" key="8">
    <source>
        <dbReference type="ARBA" id="ARBA00022833"/>
    </source>
</evidence>
<dbReference type="RefSeq" id="WP_035606239.1">
    <property type="nucleotide sequence ID" value="NZ_JEMG01000001.1"/>
</dbReference>
<dbReference type="GO" id="GO:0005524">
    <property type="term" value="F:ATP binding"/>
    <property type="evidence" value="ECO:0007669"/>
    <property type="project" value="UniProtKB-KW"/>
</dbReference>
<keyword evidence="7 13" id="KW-0276">Fatty acid metabolism</keyword>
<dbReference type="InterPro" id="IPR011762">
    <property type="entry name" value="COA_CT_N"/>
</dbReference>
<keyword evidence="11 13" id="KW-0275">Fatty acid biosynthesis</keyword>
<proteinExistence type="inferred from homology"/>
<evidence type="ECO:0000256" key="2">
    <source>
        <dbReference type="ARBA" id="ARBA00022516"/>
    </source>
</evidence>
<dbReference type="AlphaFoldDB" id="A0A016XFW1"/>
<dbReference type="OrthoDB" id="9772975at2"/>
<dbReference type="InterPro" id="IPR029045">
    <property type="entry name" value="ClpP/crotonase-like_dom_sf"/>
</dbReference>
<comment type="caution">
    <text evidence="15">The sequence shown here is derived from an EMBL/GenBank/DDBJ whole genome shotgun (WGS) entry which is preliminary data.</text>
</comment>
<accession>A0A016XFW1</accession>
<dbReference type="EC" id="2.1.3.15" evidence="13"/>
<evidence type="ECO:0000313" key="15">
    <source>
        <dbReference type="EMBL" id="EYC50810.1"/>
    </source>
</evidence>
<evidence type="ECO:0000256" key="13">
    <source>
        <dbReference type="HAMAP-Rule" id="MF_01395"/>
    </source>
</evidence>
<evidence type="ECO:0000256" key="4">
    <source>
        <dbReference type="ARBA" id="ARBA00022723"/>
    </source>
</evidence>
<evidence type="ECO:0000256" key="5">
    <source>
        <dbReference type="ARBA" id="ARBA00022741"/>
    </source>
</evidence>
<evidence type="ECO:0000256" key="7">
    <source>
        <dbReference type="ARBA" id="ARBA00022832"/>
    </source>
</evidence>
<keyword evidence="2 13" id="KW-0444">Lipid biosynthesis</keyword>